<accession>A0A0A9AI23</accession>
<name>A0A0A9AI23_ARUDO</name>
<protein>
    <submittedName>
        <fullName evidence="1">Uncharacterized protein</fullName>
    </submittedName>
</protein>
<dbReference type="EMBL" id="GBRH01251153">
    <property type="protein sequence ID" value="JAD46742.1"/>
    <property type="molecule type" value="Transcribed_RNA"/>
</dbReference>
<evidence type="ECO:0000313" key="1">
    <source>
        <dbReference type="EMBL" id="JAD46742.1"/>
    </source>
</evidence>
<proteinExistence type="predicted"/>
<reference evidence="1" key="2">
    <citation type="journal article" date="2015" name="Data Brief">
        <title>Shoot transcriptome of the giant reed, Arundo donax.</title>
        <authorList>
            <person name="Barrero R.A."/>
            <person name="Guerrero F.D."/>
            <person name="Moolhuijzen P."/>
            <person name="Goolsby J.A."/>
            <person name="Tidwell J."/>
            <person name="Bellgard S.E."/>
            <person name="Bellgard M.I."/>
        </authorList>
    </citation>
    <scope>NUCLEOTIDE SEQUENCE</scope>
    <source>
        <tissue evidence="1">Shoot tissue taken approximately 20 cm above the soil surface</tissue>
    </source>
</reference>
<dbReference type="AlphaFoldDB" id="A0A0A9AI23"/>
<reference evidence="1" key="1">
    <citation type="submission" date="2014-09" db="EMBL/GenBank/DDBJ databases">
        <authorList>
            <person name="Magalhaes I.L.F."/>
            <person name="Oliveira U."/>
            <person name="Santos F.R."/>
            <person name="Vidigal T.H.D.A."/>
            <person name="Brescovit A.D."/>
            <person name="Santos A.J."/>
        </authorList>
    </citation>
    <scope>NUCLEOTIDE SEQUENCE</scope>
    <source>
        <tissue evidence="1">Shoot tissue taken approximately 20 cm above the soil surface</tissue>
    </source>
</reference>
<sequence length="25" mass="2920">MISLSQLKRTFSIFVLMLEFSVLES</sequence>
<organism evidence="1">
    <name type="scientific">Arundo donax</name>
    <name type="common">Giant reed</name>
    <name type="synonym">Donax arundinaceus</name>
    <dbReference type="NCBI Taxonomy" id="35708"/>
    <lineage>
        <taxon>Eukaryota</taxon>
        <taxon>Viridiplantae</taxon>
        <taxon>Streptophyta</taxon>
        <taxon>Embryophyta</taxon>
        <taxon>Tracheophyta</taxon>
        <taxon>Spermatophyta</taxon>
        <taxon>Magnoliopsida</taxon>
        <taxon>Liliopsida</taxon>
        <taxon>Poales</taxon>
        <taxon>Poaceae</taxon>
        <taxon>PACMAD clade</taxon>
        <taxon>Arundinoideae</taxon>
        <taxon>Arundineae</taxon>
        <taxon>Arundo</taxon>
    </lineage>
</organism>